<feature type="domain" description="CHY-type" evidence="7">
    <location>
        <begin position="79"/>
        <end position="155"/>
    </location>
</feature>
<dbReference type="Gene3D" id="2.20.28.10">
    <property type="match status" value="1"/>
</dbReference>
<dbReference type="PROSITE" id="PS51270">
    <property type="entry name" value="ZF_CTCHY"/>
    <property type="match status" value="1"/>
</dbReference>
<dbReference type="EMBL" id="OZ019904">
    <property type="protein sequence ID" value="CAK9199411.1"/>
    <property type="molecule type" value="Genomic_DNA"/>
</dbReference>
<dbReference type="InterPro" id="IPR008913">
    <property type="entry name" value="Znf_CHY"/>
</dbReference>
<dbReference type="InterPro" id="IPR037274">
    <property type="entry name" value="Znf_CHY_sf"/>
</dbReference>
<evidence type="ECO:0000259" key="8">
    <source>
        <dbReference type="PROSITE" id="PS51270"/>
    </source>
</evidence>
<dbReference type="InterPro" id="IPR037275">
    <property type="entry name" value="Znf_CTCHY_sf"/>
</dbReference>
<accession>A0ABP0TM33</accession>
<evidence type="ECO:0000256" key="3">
    <source>
        <dbReference type="ARBA" id="ARBA00022833"/>
    </source>
</evidence>
<organism evidence="9 10">
    <name type="scientific">Sphagnum troendelagicum</name>
    <dbReference type="NCBI Taxonomy" id="128251"/>
    <lineage>
        <taxon>Eukaryota</taxon>
        <taxon>Viridiplantae</taxon>
        <taxon>Streptophyta</taxon>
        <taxon>Embryophyta</taxon>
        <taxon>Bryophyta</taxon>
        <taxon>Sphagnophytina</taxon>
        <taxon>Sphagnopsida</taxon>
        <taxon>Sphagnales</taxon>
        <taxon>Sphagnaceae</taxon>
        <taxon>Sphagnum</taxon>
    </lineage>
</organism>
<keyword evidence="2 4" id="KW-0863">Zinc-finger</keyword>
<dbReference type="SUPFAM" id="SSF161219">
    <property type="entry name" value="CHY zinc finger-like"/>
    <property type="match status" value="1"/>
</dbReference>
<dbReference type="Pfam" id="PF13639">
    <property type="entry name" value="zf-RING_2"/>
    <property type="match status" value="1"/>
</dbReference>
<dbReference type="PROSITE" id="PS51266">
    <property type="entry name" value="ZF_CHY"/>
    <property type="match status" value="1"/>
</dbReference>
<name>A0ABP0TM33_9BRYO</name>
<evidence type="ECO:0000259" key="7">
    <source>
        <dbReference type="PROSITE" id="PS51266"/>
    </source>
</evidence>
<keyword evidence="1" id="KW-0479">Metal-binding</keyword>
<dbReference type="SMART" id="SM00184">
    <property type="entry name" value="RING"/>
    <property type="match status" value="1"/>
</dbReference>
<reference evidence="9" key="1">
    <citation type="submission" date="2024-02" db="EMBL/GenBank/DDBJ databases">
        <authorList>
            <consortium name="ELIXIR-Norway"/>
            <consortium name="Elixir Norway"/>
        </authorList>
    </citation>
    <scope>NUCLEOTIDE SEQUENCE</scope>
</reference>
<evidence type="ECO:0000256" key="5">
    <source>
        <dbReference type="SAM" id="SignalP"/>
    </source>
</evidence>
<evidence type="ECO:0000256" key="1">
    <source>
        <dbReference type="ARBA" id="ARBA00022723"/>
    </source>
</evidence>
<evidence type="ECO:0000259" key="6">
    <source>
        <dbReference type="PROSITE" id="PS50089"/>
    </source>
</evidence>
<keyword evidence="3" id="KW-0862">Zinc</keyword>
<evidence type="ECO:0000313" key="9">
    <source>
        <dbReference type="EMBL" id="CAK9199411.1"/>
    </source>
</evidence>
<dbReference type="SUPFAM" id="SSF161245">
    <property type="entry name" value="Zinc hairpin stack"/>
    <property type="match status" value="1"/>
</dbReference>
<dbReference type="InterPro" id="IPR013083">
    <property type="entry name" value="Znf_RING/FYVE/PHD"/>
</dbReference>
<feature type="domain" description="RING-type" evidence="6">
    <location>
        <begin position="222"/>
        <end position="265"/>
    </location>
</feature>
<dbReference type="SUPFAM" id="SSF57850">
    <property type="entry name" value="RING/U-box"/>
    <property type="match status" value="1"/>
</dbReference>
<dbReference type="Gene3D" id="3.30.40.10">
    <property type="entry name" value="Zinc/RING finger domain, C3HC4 (zinc finger)"/>
    <property type="match status" value="1"/>
</dbReference>
<evidence type="ECO:0000256" key="2">
    <source>
        <dbReference type="ARBA" id="ARBA00022771"/>
    </source>
</evidence>
<dbReference type="PROSITE" id="PS50089">
    <property type="entry name" value="ZF_RING_2"/>
    <property type="match status" value="1"/>
</dbReference>
<dbReference type="InterPro" id="IPR001841">
    <property type="entry name" value="Znf_RING"/>
</dbReference>
<keyword evidence="10" id="KW-1185">Reference proteome</keyword>
<dbReference type="Proteomes" id="UP001497512">
    <property type="component" value="Chromosome 12"/>
</dbReference>
<dbReference type="PANTHER" id="PTHR21319">
    <property type="entry name" value="RING FINGER AND CHY ZINC FINGER DOMAIN-CONTAINING PROTEIN 1"/>
    <property type="match status" value="1"/>
</dbReference>
<protein>
    <submittedName>
        <fullName evidence="9">Uncharacterized protein</fullName>
    </submittedName>
</protein>
<sequence>MSLLVAVMDTLLPPTSSEEAAAEEEQQQLSLHAYYHHNISSPTSHQHVEQEHTCCVESDSAEDAGLSHDVIRDHWQLSVGLNDYGCLHYRRRCRIRAPCCNEIFDCRHCHNEAKNVNEEDPSRRHELPRHFVERVICSLCGREQNVQQVCENCGVCMGEYFCSTCKFFDDEIKKRQYHCNSCGICRIGGRDNFFHCDRCGCCYSTTLQNGHPCIEKSMHHNCPVCFEYLFDSMKDITVLPCGHTMHLECMRDMHSHAQFCCPICSKSICDMTSIWRHLDQEIAATPMPEPYRNKLVWILCNDCGSTNEVFYHVIAHKCTGCHSYNTRLIRGSPSPTFT</sequence>
<evidence type="ECO:0000313" key="10">
    <source>
        <dbReference type="Proteomes" id="UP001497512"/>
    </source>
</evidence>
<gene>
    <name evidence="9" type="ORF">CSSPTR1EN2_LOCUS4923</name>
</gene>
<keyword evidence="5" id="KW-0732">Signal</keyword>
<feature type="domain" description="CTCHY-type" evidence="8">
    <location>
        <begin position="157"/>
        <end position="221"/>
    </location>
</feature>
<proteinExistence type="predicted"/>
<dbReference type="PANTHER" id="PTHR21319:SF53">
    <property type="entry name" value="RING FINGER AND CHY ZINC FINGER DOMAIN-CONTAINING PROTEIN 1"/>
    <property type="match status" value="1"/>
</dbReference>
<evidence type="ECO:0000256" key="4">
    <source>
        <dbReference type="PROSITE-ProRule" id="PRU00601"/>
    </source>
</evidence>
<feature type="chain" id="PRO_5045037399" evidence="5">
    <location>
        <begin position="18"/>
        <end position="338"/>
    </location>
</feature>
<feature type="signal peptide" evidence="5">
    <location>
        <begin position="1"/>
        <end position="17"/>
    </location>
</feature>
<dbReference type="Pfam" id="PF14599">
    <property type="entry name" value="zinc_ribbon_6"/>
    <property type="match status" value="1"/>
</dbReference>
<dbReference type="Pfam" id="PF05495">
    <property type="entry name" value="zf-CHY"/>
    <property type="match status" value="1"/>
</dbReference>
<dbReference type="InterPro" id="IPR039512">
    <property type="entry name" value="RCHY1_zinc-ribbon"/>
</dbReference>
<dbReference type="InterPro" id="IPR017921">
    <property type="entry name" value="Znf_CTCHY"/>
</dbReference>